<dbReference type="RefSeq" id="WP_125179959.1">
    <property type="nucleotide sequence ID" value="NZ_QZMU01000001.1"/>
</dbReference>
<dbReference type="OrthoDB" id="7824426at2"/>
<dbReference type="EMBL" id="QZMU01000001">
    <property type="protein sequence ID" value="RRQ20745.1"/>
    <property type="molecule type" value="Genomic_DNA"/>
</dbReference>
<keyword evidence="1" id="KW-1133">Transmembrane helix</keyword>
<dbReference type="Proteomes" id="UP000287798">
    <property type="component" value="Unassembled WGS sequence"/>
</dbReference>
<evidence type="ECO:0000256" key="1">
    <source>
        <dbReference type="SAM" id="Phobius"/>
    </source>
</evidence>
<proteinExistence type="predicted"/>
<evidence type="ECO:0000313" key="3">
    <source>
        <dbReference type="Proteomes" id="UP000287798"/>
    </source>
</evidence>
<feature type="transmembrane region" description="Helical" evidence="1">
    <location>
        <begin position="42"/>
        <end position="62"/>
    </location>
</feature>
<keyword evidence="3" id="KW-1185">Reference proteome</keyword>
<name>A0A426QG76_9GAMM</name>
<evidence type="ECO:0000313" key="2">
    <source>
        <dbReference type="EMBL" id="RRQ20745.1"/>
    </source>
</evidence>
<keyword evidence="1" id="KW-0472">Membrane</keyword>
<gene>
    <name evidence="2" type="ORF">D6C00_01290</name>
</gene>
<protein>
    <submittedName>
        <fullName evidence="2">Uncharacterized protein</fullName>
    </submittedName>
</protein>
<keyword evidence="1" id="KW-0812">Transmembrane</keyword>
<comment type="caution">
    <text evidence="2">The sequence shown here is derived from an EMBL/GenBank/DDBJ whole genome shotgun (WGS) entry which is preliminary data.</text>
</comment>
<dbReference type="AlphaFoldDB" id="A0A426QG76"/>
<accession>A0A426QG76</accession>
<reference evidence="2 3" key="1">
    <citation type="journal article" date="2010" name="Int. J. Syst. Evol. Microbiol.">
        <title>Thiohalobacter thiocyanaticus gen. nov., sp. nov., a moderately halophilic, sulfur-oxidizing gammaproteobacterium from hypersaline lakes, that utilizes thiocyanate.</title>
        <authorList>
            <person name="Sorokin D.Y."/>
            <person name="Kovaleva O.L."/>
            <person name="Tourova T.P."/>
            <person name="Muyzer G."/>
        </authorList>
    </citation>
    <scope>NUCLEOTIDE SEQUENCE [LARGE SCALE GENOMIC DNA]</scope>
    <source>
        <strain evidence="2 3">Hrh1</strain>
    </source>
</reference>
<sequence length="245" mass="28624">MEEARRIHDYLPISYANREEESYIRFLWDAFETNYNTEKYEFANLAFHLLYMSFVCFSVWQIRAVRRADFDKAMVGFQSDVENKLASADTPFKFFENLKESAIFRFIKLVGCDNQQVGEFSKFVKQRNRIAHPSGTVFFNSKENIDEQIEKIMGEIDNIQGHMTPVLHDCLSTFLEQNADPEEWEYSLPKDQIDAALVHAHYFSRKDIDACLGFDISTFDGRADSASIRELFDAFQEAYRTDAED</sequence>
<organism evidence="2 3">
    <name type="scientific">Thiohalobacter thiocyanaticus</name>
    <dbReference type="NCBI Taxonomy" id="585455"/>
    <lineage>
        <taxon>Bacteria</taxon>
        <taxon>Pseudomonadati</taxon>
        <taxon>Pseudomonadota</taxon>
        <taxon>Gammaproteobacteria</taxon>
        <taxon>Thiohalobacterales</taxon>
        <taxon>Thiohalobacteraceae</taxon>
        <taxon>Thiohalobacter</taxon>
    </lineage>
</organism>